<keyword evidence="2" id="KW-1185">Reference proteome</keyword>
<reference evidence="1 2" key="1">
    <citation type="submission" date="2018-06" db="EMBL/GenBank/DDBJ databases">
        <title>Genomic Encyclopedia of Archaeal and Bacterial Type Strains, Phase II (KMG-II): from individual species to whole genera.</title>
        <authorList>
            <person name="Goeker M."/>
        </authorList>
    </citation>
    <scope>NUCLEOTIDE SEQUENCE [LARGE SCALE GENOMIC DNA]</scope>
    <source>
        <strain evidence="1 2">DSM 22009</strain>
    </source>
</reference>
<accession>A0A2W7N7Y6</accession>
<organism evidence="1 2">
    <name type="scientific">Palleronia aestuarii</name>
    <dbReference type="NCBI Taxonomy" id="568105"/>
    <lineage>
        <taxon>Bacteria</taxon>
        <taxon>Pseudomonadati</taxon>
        <taxon>Pseudomonadota</taxon>
        <taxon>Alphaproteobacteria</taxon>
        <taxon>Rhodobacterales</taxon>
        <taxon>Roseobacteraceae</taxon>
        <taxon>Palleronia</taxon>
    </lineage>
</organism>
<proteinExistence type="predicted"/>
<sequence length="200" mass="22373">MAYDPTDPGPVLASHDPNWKARFEAAASQLRALGEGTILDREQAALRTRLVEEKGAAYLAKHQNAWERDAFLRDQHVPPFIGPEPGQIDIPVPSPPHDASPEEMLAHYQRFHRLAYDLEHYLELEPAMDWEGGLFAETLVDGRTREVFDAEIPLEWGSVPIRARFAVEAWDDVVHVCALQRPHGDEVVAGVRSDDLLVAG</sequence>
<dbReference type="EMBL" id="QKZL01000014">
    <property type="protein sequence ID" value="PZX14307.1"/>
    <property type="molecule type" value="Genomic_DNA"/>
</dbReference>
<dbReference type="RefSeq" id="WP_146259433.1">
    <property type="nucleotide sequence ID" value="NZ_QKZL01000014.1"/>
</dbReference>
<evidence type="ECO:0000313" key="2">
    <source>
        <dbReference type="Proteomes" id="UP000248916"/>
    </source>
</evidence>
<gene>
    <name evidence="1" type="ORF">LX81_02890</name>
</gene>
<evidence type="ECO:0000313" key="1">
    <source>
        <dbReference type="EMBL" id="PZX14307.1"/>
    </source>
</evidence>
<name>A0A2W7N7Y6_9RHOB</name>
<dbReference type="AlphaFoldDB" id="A0A2W7N7Y6"/>
<protein>
    <submittedName>
        <fullName evidence="1">Uncharacterized protein</fullName>
    </submittedName>
</protein>
<comment type="caution">
    <text evidence="1">The sequence shown here is derived from an EMBL/GenBank/DDBJ whole genome shotgun (WGS) entry which is preliminary data.</text>
</comment>
<dbReference type="Proteomes" id="UP000248916">
    <property type="component" value="Unassembled WGS sequence"/>
</dbReference>